<dbReference type="AlphaFoldDB" id="A0A6P5FG97"/>
<reference evidence="4" key="1">
    <citation type="journal article" date="2015" name="Nat. Genet.">
        <title>The pineapple genome and the evolution of CAM photosynthesis.</title>
        <authorList>
            <person name="Ming R."/>
            <person name="VanBuren R."/>
            <person name="Wai C.M."/>
            <person name="Tang H."/>
            <person name="Schatz M.C."/>
            <person name="Bowers J.E."/>
            <person name="Lyons E."/>
            <person name="Wang M.L."/>
            <person name="Chen J."/>
            <person name="Biggers E."/>
            <person name="Zhang J."/>
            <person name="Huang L."/>
            <person name="Zhang L."/>
            <person name="Miao W."/>
            <person name="Zhang J."/>
            <person name="Ye Z."/>
            <person name="Miao C."/>
            <person name="Lin Z."/>
            <person name="Wang H."/>
            <person name="Zhou H."/>
            <person name="Yim W.C."/>
            <person name="Priest H.D."/>
            <person name="Zheng C."/>
            <person name="Woodhouse M."/>
            <person name="Edger P.P."/>
            <person name="Guyot R."/>
            <person name="Guo H.B."/>
            <person name="Guo H."/>
            <person name="Zheng G."/>
            <person name="Singh R."/>
            <person name="Sharma A."/>
            <person name="Min X."/>
            <person name="Zheng Y."/>
            <person name="Lee H."/>
            <person name="Gurtowski J."/>
            <person name="Sedlazeck F.J."/>
            <person name="Harkess A."/>
            <person name="McKain M.R."/>
            <person name="Liao Z."/>
            <person name="Fang J."/>
            <person name="Liu J."/>
            <person name="Zhang X."/>
            <person name="Zhang Q."/>
            <person name="Hu W."/>
            <person name="Qin Y."/>
            <person name="Wang K."/>
            <person name="Chen L.Y."/>
            <person name="Shirley N."/>
            <person name="Lin Y.R."/>
            <person name="Liu L.Y."/>
            <person name="Hernandez A.G."/>
            <person name="Wright C.L."/>
            <person name="Bulone V."/>
            <person name="Tuskan G.A."/>
            <person name="Heath K."/>
            <person name="Zee F."/>
            <person name="Moore P.H."/>
            <person name="Sunkar R."/>
            <person name="Leebens-Mack J.H."/>
            <person name="Mockler T."/>
            <person name="Bennetzen J.L."/>
            <person name="Freeling M."/>
            <person name="Sankoff D."/>
            <person name="Paterson A.H."/>
            <person name="Zhu X."/>
            <person name="Yang X."/>
            <person name="Smith J.A."/>
            <person name="Cushman J.C."/>
            <person name="Paull R.E."/>
            <person name="Yu Q."/>
        </authorList>
    </citation>
    <scope>NUCLEOTIDE SEQUENCE [LARGE SCALE GENOMIC DNA]</scope>
    <source>
        <strain evidence="4">cv. F153</strain>
    </source>
</reference>
<reference evidence="5" key="2">
    <citation type="submission" date="2025-08" db="UniProtKB">
        <authorList>
            <consortium name="RefSeq"/>
        </authorList>
    </citation>
    <scope>IDENTIFICATION</scope>
    <source>
        <tissue evidence="5">Leaf</tissue>
    </source>
</reference>
<protein>
    <submittedName>
        <fullName evidence="5">Outer envelope protein 61</fullName>
    </submittedName>
</protein>
<dbReference type="InterPro" id="IPR019734">
    <property type="entry name" value="TPR_rpt"/>
</dbReference>
<evidence type="ECO:0000256" key="1">
    <source>
        <dbReference type="PROSITE-ProRule" id="PRU00339"/>
    </source>
</evidence>
<dbReference type="Gene3D" id="1.25.40.10">
    <property type="entry name" value="Tetratricopeptide repeat domain"/>
    <property type="match status" value="1"/>
</dbReference>
<feature type="compositionally biased region" description="Low complexity" evidence="2">
    <location>
        <begin position="411"/>
        <end position="427"/>
    </location>
</feature>
<dbReference type="PROSITE" id="PS50005">
    <property type="entry name" value="TPR"/>
    <property type="match status" value="1"/>
</dbReference>
<feature type="region of interest" description="Disordered" evidence="2">
    <location>
        <begin position="404"/>
        <end position="436"/>
    </location>
</feature>
<sequence>MYNGMMDPELMRLAQEQMSRIPPEELAKIQQQMMSNPELLRLATEGMKNLRTEDVKRAAEQLKHTRPEDMVEISEKISKAKPEEIAAMKAHADAQISYELNGAKMLKQQGNELHSRGQYEDAAEKYMLAKNNLKSIPPSSGQMLQLQCSLNLMSCYLKTRQFEECIKEGSEVLAYDLENIKALYRRGQAYKELGKLEAAVADLKKSHEISPDDETIADAFRDANEKLMREGKNRSTSQGVVIEEIVEDEVSAPSRCHEGSSVEEYSVTQAVESAESSSASSSSPDTPVFSEHLNSFRDDPSAIRSFQNYVSNANPDTLAQLGMQGMSPDLVKTAQDMLSTMKPEELQQMFQVASSLKEKGPYGPKLGNNIPEMTPEMVKMASNTISKMSPDELQKMLKMASSLGVNAPQRSESASQSLASSSESPSAGPYDSRDNISDESLFSQRMGESSSSTSTSAADLQETMRNSMKDPAMRQMFASMMKNMSPDMMANMSEQFGMKMSKEDAAKAQQAMSALSPADLDRMLRWAEKAQRGVETVKKTKNWVLGRPGLILAIVMLVLAFILHRLGFIGG</sequence>
<dbReference type="Gramene" id="Aco008754.1.mrna1">
    <property type="protein sequence ID" value="Aco008754.1.mrna1"/>
    <property type="gene ID" value="Aco008754.1.path1"/>
</dbReference>
<accession>A0A6P5FG97</accession>
<dbReference type="Pfam" id="PF00515">
    <property type="entry name" value="TPR_1"/>
    <property type="match status" value="1"/>
</dbReference>
<name>A0A6P5FG97_ANACO</name>
<dbReference type="InterPro" id="IPR011990">
    <property type="entry name" value="TPR-like_helical_dom_sf"/>
</dbReference>
<feature type="region of interest" description="Disordered" evidence="2">
    <location>
        <begin position="271"/>
        <end position="293"/>
    </location>
</feature>
<dbReference type="PANTHER" id="PTHR48433:SF1">
    <property type="entry name" value="OUTER ENVELOPE PROTEIN 61-LIKE"/>
    <property type="match status" value="1"/>
</dbReference>
<evidence type="ECO:0000256" key="2">
    <source>
        <dbReference type="SAM" id="MobiDB-lite"/>
    </source>
</evidence>
<feature type="transmembrane region" description="Helical" evidence="3">
    <location>
        <begin position="549"/>
        <end position="568"/>
    </location>
</feature>
<keyword evidence="3" id="KW-1133">Transmembrane helix</keyword>
<evidence type="ECO:0000256" key="3">
    <source>
        <dbReference type="SAM" id="Phobius"/>
    </source>
</evidence>
<gene>
    <name evidence="5" type="primary">LOC109714957</name>
</gene>
<proteinExistence type="predicted"/>
<dbReference type="SUPFAM" id="SSF48452">
    <property type="entry name" value="TPR-like"/>
    <property type="match status" value="1"/>
</dbReference>
<feature type="repeat" description="TPR" evidence="1">
    <location>
        <begin position="180"/>
        <end position="213"/>
    </location>
</feature>
<keyword evidence="3" id="KW-0812">Transmembrane</keyword>
<dbReference type="SMART" id="SM00028">
    <property type="entry name" value="TPR"/>
    <property type="match status" value="3"/>
</dbReference>
<dbReference type="RefSeq" id="XP_020095311.1">
    <property type="nucleotide sequence ID" value="XM_020239722.1"/>
</dbReference>
<keyword evidence="3" id="KW-0472">Membrane</keyword>
<keyword evidence="1" id="KW-0802">TPR repeat</keyword>
<organism evidence="4 5">
    <name type="scientific">Ananas comosus</name>
    <name type="common">Pineapple</name>
    <name type="synonym">Ananas ananas</name>
    <dbReference type="NCBI Taxonomy" id="4615"/>
    <lineage>
        <taxon>Eukaryota</taxon>
        <taxon>Viridiplantae</taxon>
        <taxon>Streptophyta</taxon>
        <taxon>Embryophyta</taxon>
        <taxon>Tracheophyta</taxon>
        <taxon>Spermatophyta</taxon>
        <taxon>Magnoliopsida</taxon>
        <taxon>Liliopsida</taxon>
        <taxon>Poales</taxon>
        <taxon>Bromeliaceae</taxon>
        <taxon>Bromelioideae</taxon>
        <taxon>Ananas</taxon>
    </lineage>
</organism>
<evidence type="ECO:0000313" key="4">
    <source>
        <dbReference type="Proteomes" id="UP000515123"/>
    </source>
</evidence>
<dbReference type="PANTHER" id="PTHR48433">
    <property type="entry name" value="OUTER ENVELOPE PROTEIN 61-LIKE"/>
    <property type="match status" value="1"/>
</dbReference>
<feature type="compositionally biased region" description="Low complexity" evidence="2">
    <location>
        <begin position="272"/>
        <end position="283"/>
    </location>
</feature>
<keyword evidence="4" id="KW-1185">Reference proteome</keyword>
<dbReference type="InterPro" id="IPR053319">
    <property type="entry name" value="OEP61"/>
</dbReference>
<dbReference type="OrthoDB" id="245563at2759"/>
<dbReference type="Proteomes" id="UP000515123">
    <property type="component" value="Linkage group 9"/>
</dbReference>
<dbReference type="GeneID" id="109714957"/>
<evidence type="ECO:0000313" key="5">
    <source>
        <dbReference type="RefSeq" id="XP_020095311.1"/>
    </source>
</evidence>